<organism evidence="2 3">
    <name type="scientific">Venturia effusa</name>
    <dbReference type="NCBI Taxonomy" id="50376"/>
    <lineage>
        <taxon>Eukaryota</taxon>
        <taxon>Fungi</taxon>
        <taxon>Dikarya</taxon>
        <taxon>Ascomycota</taxon>
        <taxon>Pezizomycotina</taxon>
        <taxon>Dothideomycetes</taxon>
        <taxon>Pleosporomycetidae</taxon>
        <taxon>Venturiales</taxon>
        <taxon>Venturiaceae</taxon>
        <taxon>Venturia</taxon>
    </lineage>
</organism>
<reference evidence="2 3" key="1">
    <citation type="submission" date="2019-07" db="EMBL/GenBank/DDBJ databases">
        <title>Finished genome of Venturia effusa.</title>
        <authorList>
            <person name="Young C.A."/>
            <person name="Cox M.P."/>
            <person name="Ganley A.R.D."/>
            <person name="David W.J."/>
        </authorList>
    </citation>
    <scope>NUCLEOTIDE SEQUENCE [LARGE SCALE GENOMIC DNA]</scope>
    <source>
        <strain evidence="3">albino</strain>
    </source>
</reference>
<proteinExistence type="predicted"/>
<accession>A0A517LA92</accession>
<dbReference type="OrthoDB" id="10369927at2759"/>
<gene>
    <name evidence="2" type="ORF">FKW77_000502</name>
</gene>
<evidence type="ECO:0000256" key="1">
    <source>
        <dbReference type="SAM" id="SignalP"/>
    </source>
</evidence>
<protein>
    <submittedName>
        <fullName evidence="2">Uncharacterized protein</fullName>
    </submittedName>
</protein>
<feature type="chain" id="PRO_5022115514" evidence="1">
    <location>
        <begin position="20"/>
        <end position="144"/>
    </location>
</feature>
<dbReference type="AlphaFoldDB" id="A0A517LA92"/>
<evidence type="ECO:0000313" key="2">
    <source>
        <dbReference type="EMBL" id="QDS72552.1"/>
    </source>
</evidence>
<name>A0A517LA92_9PEZI</name>
<dbReference type="EMBL" id="CP042192">
    <property type="protein sequence ID" value="QDS72552.1"/>
    <property type="molecule type" value="Genomic_DNA"/>
</dbReference>
<sequence length="144" mass="15346">MQIRTLITTLPLLFSLTTAIPVESTELTTASTDTTDATDATDATDRLCLFGKCWGAAKSGQNKCKMDQCFEASAPMTATCSKAGLKAKADIFDQIQCGAVVLGIIGNTPQTCKDCGKQLRALRARALQPRGLQALDLKEFGLLD</sequence>
<keyword evidence="3" id="KW-1185">Reference proteome</keyword>
<dbReference type="Proteomes" id="UP000316270">
    <property type="component" value="Chromosome 8"/>
</dbReference>
<keyword evidence="1" id="KW-0732">Signal</keyword>
<feature type="signal peptide" evidence="1">
    <location>
        <begin position="1"/>
        <end position="19"/>
    </location>
</feature>
<evidence type="ECO:0000313" key="3">
    <source>
        <dbReference type="Proteomes" id="UP000316270"/>
    </source>
</evidence>